<feature type="domain" description="Protein kinase" evidence="8">
    <location>
        <begin position="26"/>
        <end position="211"/>
    </location>
</feature>
<dbReference type="GO" id="GO:0035556">
    <property type="term" value="P:intracellular signal transduction"/>
    <property type="evidence" value="ECO:0007669"/>
    <property type="project" value="TreeGrafter"/>
</dbReference>
<dbReference type="SMART" id="SM00220">
    <property type="entry name" value="S_TKc"/>
    <property type="match status" value="1"/>
</dbReference>
<keyword evidence="4" id="KW-0418">Kinase</keyword>
<dbReference type="PROSITE" id="PS50011">
    <property type="entry name" value="PROTEIN_KINASE_DOM"/>
    <property type="match status" value="1"/>
</dbReference>
<evidence type="ECO:0000313" key="9">
    <source>
        <dbReference type="EMBL" id="CAF4736320.1"/>
    </source>
</evidence>
<dbReference type="Pfam" id="PF00069">
    <property type="entry name" value="Pkinase"/>
    <property type="match status" value="1"/>
</dbReference>
<reference evidence="9" key="1">
    <citation type="submission" date="2021-02" db="EMBL/GenBank/DDBJ databases">
        <authorList>
            <person name="Nowell W R."/>
        </authorList>
    </citation>
    <scope>NUCLEOTIDE SEQUENCE</scope>
</reference>
<dbReference type="GO" id="GO:0043065">
    <property type="term" value="P:positive regulation of apoptotic process"/>
    <property type="evidence" value="ECO:0007669"/>
    <property type="project" value="TreeGrafter"/>
</dbReference>
<comment type="caution">
    <text evidence="9">The sequence shown here is derived from an EMBL/GenBank/DDBJ whole genome shotgun (WGS) entry which is preliminary data.</text>
</comment>
<evidence type="ECO:0000313" key="10">
    <source>
        <dbReference type="Proteomes" id="UP000663873"/>
    </source>
</evidence>
<protein>
    <recommendedName>
        <fullName evidence="8">Protein kinase domain-containing protein</fullName>
    </recommendedName>
</protein>
<comment type="similarity">
    <text evidence="7">Belongs to the protein kinase superfamily.</text>
</comment>
<evidence type="ECO:0000256" key="6">
    <source>
        <dbReference type="PROSITE-ProRule" id="PRU10141"/>
    </source>
</evidence>
<dbReference type="AlphaFoldDB" id="A0A821KHT7"/>
<keyword evidence="10" id="KW-1185">Reference proteome</keyword>
<feature type="non-terminal residue" evidence="9">
    <location>
        <position position="1"/>
    </location>
</feature>
<dbReference type="PROSITE" id="PS00108">
    <property type="entry name" value="PROTEIN_KINASE_ST"/>
    <property type="match status" value="1"/>
</dbReference>
<gene>
    <name evidence="9" type="ORF">UJA718_LOCUS38089</name>
</gene>
<dbReference type="InterPro" id="IPR011009">
    <property type="entry name" value="Kinase-like_dom_sf"/>
</dbReference>
<dbReference type="SUPFAM" id="SSF56112">
    <property type="entry name" value="Protein kinase-like (PK-like)"/>
    <property type="match status" value="1"/>
</dbReference>
<keyword evidence="3 6" id="KW-0547">Nucleotide-binding</keyword>
<dbReference type="PANTHER" id="PTHR24342">
    <property type="entry name" value="SERINE/THREONINE-PROTEIN KINASE 17"/>
    <property type="match status" value="1"/>
</dbReference>
<keyword evidence="5 6" id="KW-0067">ATP-binding</keyword>
<dbReference type="Gene3D" id="1.10.510.10">
    <property type="entry name" value="Transferase(Phosphotransferase) domain 1"/>
    <property type="match status" value="1"/>
</dbReference>
<dbReference type="PANTHER" id="PTHR24342:SF20">
    <property type="entry name" value="MYOSIN LIGHT CHAIN KINASE, SMOOTH MUSCLE"/>
    <property type="match status" value="1"/>
</dbReference>
<evidence type="ECO:0000256" key="5">
    <source>
        <dbReference type="ARBA" id="ARBA00022840"/>
    </source>
</evidence>
<dbReference type="GO" id="GO:0005524">
    <property type="term" value="F:ATP binding"/>
    <property type="evidence" value="ECO:0007669"/>
    <property type="project" value="UniProtKB-UniRule"/>
</dbReference>
<keyword evidence="1 7" id="KW-0723">Serine/threonine-protein kinase</keyword>
<dbReference type="InterPro" id="IPR017441">
    <property type="entry name" value="Protein_kinase_ATP_BS"/>
</dbReference>
<dbReference type="FunFam" id="3.30.200.20:FF:000315">
    <property type="entry name" value="Calcium-dependent protein kinase 3"/>
    <property type="match status" value="1"/>
</dbReference>
<dbReference type="Proteomes" id="UP000663873">
    <property type="component" value="Unassembled WGS sequence"/>
</dbReference>
<sequence>HVLDVDPPFSPRIVAVKKNKLVTDEYELMEILGRGKFGEVKKCREKSTQHYLAAKFIQINKEQDRIEALNEIEIMKALQHPRLLQLYDAFETKGTFCLVMELISGGELFERVIDDDFILTERLCELYMMQICEGVCFMHSSNIIHLDMKPENILCVNRNGHRIKIIDFGLARKFDPSKQLKVLFGTPEFVAPEVINFDRVGFGTDMWSVGV</sequence>
<dbReference type="InterPro" id="IPR008271">
    <property type="entry name" value="Ser/Thr_kinase_AS"/>
</dbReference>
<dbReference type="PROSITE" id="PS00107">
    <property type="entry name" value="PROTEIN_KINASE_ATP"/>
    <property type="match status" value="1"/>
</dbReference>
<evidence type="ECO:0000256" key="4">
    <source>
        <dbReference type="ARBA" id="ARBA00022777"/>
    </source>
</evidence>
<evidence type="ECO:0000256" key="1">
    <source>
        <dbReference type="ARBA" id="ARBA00022527"/>
    </source>
</evidence>
<organism evidence="9 10">
    <name type="scientific">Rotaria socialis</name>
    <dbReference type="NCBI Taxonomy" id="392032"/>
    <lineage>
        <taxon>Eukaryota</taxon>
        <taxon>Metazoa</taxon>
        <taxon>Spiralia</taxon>
        <taxon>Gnathifera</taxon>
        <taxon>Rotifera</taxon>
        <taxon>Eurotatoria</taxon>
        <taxon>Bdelloidea</taxon>
        <taxon>Philodinida</taxon>
        <taxon>Philodinidae</taxon>
        <taxon>Rotaria</taxon>
    </lineage>
</organism>
<accession>A0A821KHT7</accession>
<name>A0A821KHT7_9BILA</name>
<keyword evidence="2" id="KW-0808">Transferase</keyword>
<evidence type="ECO:0000256" key="7">
    <source>
        <dbReference type="RuleBase" id="RU000304"/>
    </source>
</evidence>
<dbReference type="InterPro" id="IPR000719">
    <property type="entry name" value="Prot_kinase_dom"/>
</dbReference>
<evidence type="ECO:0000256" key="3">
    <source>
        <dbReference type="ARBA" id="ARBA00022741"/>
    </source>
</evidence>
<evidence type="ECO:0000259" key="8">
    <source>
        <dbReference type="PROSITE" id="PS50011"/>
    </source>
</evidence>
<feature type="non-terminal residue" evidence="9">
    <location>
        <position position="211"/>
    </location>
</feature>
<dbReference type="GO" id="GO:0005634">
    <property type="term" value="C:nucleus"/>
    <property type="evidence" value="ECO:0007669"/>
    <property type="project" value="TreeGrafter"/>
</dbReference>
<evidence type="ECO:0000256" key="2">
    <source>
        <dbReference type="ARBA" id="ARBA00022679"/>
    </source>
</evidence>
<dbReference type="GO" id="GO:0004674">
    <property type="term" value="F:protein serine/threonine kinase activity"/>
    <property type="evidence" value="ECO:0007669"/>
    <property type="project" value="UniProtKB-KW"/>
</dbReference>
<dbReference type="EMBL" id="CAJOBP010038581">
    <property type="protein sequence ID" value="CAF4736320.1"/>
    <property type="molecule type" value="Genomic_DNA"/>
</dbReference>
<proteinExistence type="inferred from homology"/>
<dbReference type="Gene3D" id="3.30.200.20">
    <property type="entry name" value="Phosphorylase Kinase, domain 1"/>
    <property type="match status" value="1"/>
</dbReference>
<feature type="binding site" evidence="6">
    <location>
        <position position="55"/>
    </location>
    <ligand>
        <name>ATP</name>
        <dbReference type="ChEBI" id="CHEBI:30616"/>
    </ligand>
</feature>